<evidence type="ECO:0000256" key="2">
    <source>
        <dbReference type="ARBA" id="ARBA00005272"/>
    </source>
</evidence>
<evidence type="ECO:0000259" key="6">
    <source>
        <dbReference type="Pfam" id="PF07992"/>
    </source>
</evidence>
<protein>
    <submittedName>
        <fullName evidence="7">NADH dehydrogenase</fullName>
    </submittedName>
</protein>
<evidence type="ECO:0000313" key="8">
    <source>
        <dbReference type="Proteomes" id="UP001241988"/>
    </source>
</evidence>
<reference evidence="7 8" key="1">
    <citation type="submission" date="2023-07" db="EMBL/GenBank/DDBJ databases">
        <title>Genomic Encyclopedia of Type Strains, Phase IV (KMG-IV): sequencing the most valuable type-strain genomes for metagenomic binning, comparative biology and taxonomic classification.</title>
        <authorList>
            <person name="Goeker M."/>
        </authorList>
    </citation>
    <scope>NUCLEOTIDE SEQUENCE [LARGE SCALE GENOMIC DNA]</scope>
    <source>
        <strain evidence="7 8">DSM 16419</strain>
    </source>
</reference>
<comment type="cofactor">
    <cofactor evidence="1">
        <name>FAD</name>
        <dbReference type="ChEBI" id="CHEBI:57692"/>
    </cofactor>
</comment>
<organism evidence="7 8">
    <name type="scientific">Planomicrobium stackebrandtii</name>
    <dbReference type="NCBI Taxonomy" id="253160"/>
    <lineage>
        <taxon>Bacteria</taxon>
        <taxon>Bacillati</taxon>
        <taxon>Bacillota</taxon>
        <taxon>Bacilli</taxon>
        <taxon>Bacillales</taxon>
        <taxon>Caryophanaceae</taxon>
        <taxon>Planomicrobium</taxon>
    </lineage>
</organism>
<sequence>MFIGAPRFDRFVDIRLKNDLKVVAIVLKRPSILVLGAGYGGLTTVVNLQKVLGTDAADITLINKNEYHYESTWLHEAAAGTLLSEQVRYDIKDVIDGVKVKFVQATVEAIDVVGKKVSTDNGEFTYDYIVIALGFEGETFGIEGLDKYALSIANVKAARYIREHIEFQFATWSAEPVKDDSRLTIIVGGAGFTGIEFLGELANRVPELCKEFDVPREKVRVVCVEAAPMVLPGFDPELVNYAVSHLESKGIEFSIGTPVVEATPEGVKIKKGDDHFDFIKAGTVVWAAGVRGNRLIEATPIENMRARVKVDKDLRAPGYDDVFIIGDCALMINEETNRPYPPTAQIAMQQGENVAKNLKSLMSGETTVEFVPDLKGTVCSLGDDDAIGVVFGKKVTGKRASFMKKMIDNRALFMIGGPMLVLKKGKFNVL</sequence>
<comment type="similarity">
    <text evidence="2">Belongs to the NADH dehydrogenase family.</text>
</comment>
<evidence type="ECO:0000256" key="4">
    <source>
        <dbReference type="ARBA" id="ARBA00022827"/>
    </source>
</evidence>
<comment type="caution">
    <text evidence="7">The sequence shown here is derived from an EMBL/GenBank/DDBJ whole genome shotgun (WGS) entry which is preliminary data.</text>
</comment>
<keyword evidence="8" id="KW-1185">Reference proteome</keyword>
<name>A0ABU0H0P6_9BACL</name>
<keyword evidence="5" id="KW-0560">Oxidoreductase</keyword>
<dbReference type="PANTHER" id="PTHR42913">
    <property type="entry name" value="APOPTOSIS-INDUCING FACTOR 1"/>
    <property type="match status" value="1"/>
</dbReference>
<dbReference type="InterPro" id="IPR023753">
    <property type="entry name" value="FAD/NAD-binding_dom"/>
</dbReference>
<dbReference type="PANTHER" id="PTHR42913:SF3">
    <property type="entry name" value="64 KDA MITOCHONDRIAL NADH DEHYDROGENASE (EUROFUNG)"/>
    <property type="match status" value="1"/>
</dbReference>
<keyword evidence="3" id="KW-0285">Flavoprotein</keyword>
<dbReference type="Proteomes" id="UP001241988">
    <property type="component" value="Unassembled WGS sequence"/>
</dbReference>
<evidence type="ECO:0000313" key="7">
    <source>
        <dbReference type="EMBL" id="MDQ0430357.1"/>
    </source>
</evidence>
<dbReference type="SUPFAM" id="SSF51905">
    <property type="entry name" value="FAD/NAD(P)-binding domain"/>
    <property type="match status" value="2"/>
</dbReference>
<dbReference type="Pfam" id="PF07992">
    <property type="entry name" value="Pyr_redox_2"/>
    <property type="match status" value="1"/>
</dbReference>
<dbReference type="InterPro" id="IPR036188">
    <property type="entry name" value="FAD/NAD-bd_sf"/>
</dbReference>
<evidence type="ECO:0000256" key="3">
    <source>
        <dbReference type="ARBA" id="ARBA00022630"/>
    </source>
</evidence>
<dbReference type="EMBL" id="JAUSWB010000008">
    <property type="protein sequence ID" value="MDQ0430357.1"/>
    <property type="molecule type" value="Genomic_DNA"/>
</dbReference>
<accession>A0ABU0H0P6</accession>
<feature type="domain" description="FAD/NAD(P)-binding" evidence="6">
    <location>
        <begin position="31"/>
        <end position="351"/>
    </location>
</feature>
<dbReference type="InterPro" id="IPR051169">
    <property type="entry name" value="NADH-Q_oxidoreductase"/>
</dbReference>
<evidence type="ECO:0000256" key="5">
    <source>
        <dbReference type="ARBA" id="ARBA00023002"/>
    </source>
</evidence>
<proteinExistence type="inferred from homology"/>
<dbReference type="Gene3D" id="3.50.50.100">
    <property type="match status" value="1"/>
</dbReference>
<evidence type="ECO:0000256" key="1">
    <source>
        <dbReference type="ARBA" id="ARBA00001974"/>
    </source>
</evidence>
<gene>
    <name evidence="7" type="ORF">QOZ98_003195</name>
</gene>
<keyword evidence="4" id="KW-0274">FAD</keyword>
<dbReference type="PRINTS" id="PR00368">
    <property type="entry name" value="FADPNR"/>
</dbReference>